<dbReference type="GO" id="GO:0019878">
    <property type="term" value="P:lysine biosynthetic process via aminoadipic acid"/>
    <property type="evidence" value="ECO:0007669"/>
    <property type="project" value="TreeGrafter"/>
</dbReference>
<protein>
    <submittedName>
        <fullName evidence="4">4'-phosphopantetheinyl transferase superfamily protein</fullName>
    </submittedName>
</protein>
<comment type="similarity">
    <text evidence="1">Belongs to the P-Pant transferase superfamily. Gsp/Sfp/HetI/AcpT family.</text>
</comment>
<dbReference type="InterPro" id="IPR037143">
    <property type="entry name" value="4-PPantetheinyl_Trfase_dom_sf"/>
</dbReference>
<evidence type="ECO:0000256" key="2">
    <source>
        <dbReference type="ARBA" id="ARBA00022679"/>
    </source>
</evidence>
<dbReference type="EMBL" id="DWWJ01000026">
    <property type="protein sequence ID" value="HJC40211.1"/>
    <property type="molecule type" value="Genomic_DNA"/>
</dbReference>
<dbReference type="Gene3D" id="3.90.470.20">
    <property type="entry name" value="4'-phosphopantetheinyl transferase domain"/>
    <property type="match status" value="1"/>
</dbReference>
<dbReference type="PANTHER" id="PTHR12215:SF10">
    <property type="entry name" value="L-AMINOADIPATE-SEMIALDEHYDE DEHYDROGENASE-PHOSPHOPANTETHEINYL TRANSFERASE"/>
    <property type="match status" value="1"/>
</dbReference>
<organism evidence="4 5">
    <name type="scientific">Candidatus Intestinimonas pullistercoris</name>
    <dbReference type="NCBI Taxonomy" id="2838623"/>
    <lineage>
        <taxon>Bacteria</taxon>
        <taxon>Bacillati</taxon>
        <taxon>Bacillota</taxon>
        <taxon>Clostridia</taxon>
        <taxon>Eubacteriales</taxon>
        <taxon>Intestinimonas</taxon>
    </lineage>
</organism>
<dbReference type="PANTHER" id="PTHR12215">
    <property type="entry name" value="PHOSPHOPANTETHEINE TRANSFERASE"/>
    <property type="match status" value="1"/>
</dbReference>
<keyword evidence="2 4" id="KW-0808">Transferase</keyword>
<name>A0A9D2NZ18_9FIRM</name>
<accession>A0A9D2NZ18</accession>
<gene>
    <name evidence="4" type="ORF">H9701_01475</name>
</gene>
<dbReference type="AlphaFoldDB" id="A0A9D2NZ18"/>
<sequence>MPRLFFSDTVGAHALLREAVRLAWGWEDLPRLDRGDRGKPWFPERPERHFNLSHSGPYALCALGDAPVGADVEQVRPRRPFLPEKALSPEEFAWFQTLGGRWEDFYTLWTLKEAKVKCLGSGLDRPAREIAVPLLSPGGTGTLEGLTFTSYAGPGWRAALCSPGGTALLEAFPLS</sequence>
<evidence type="ECO:0000313" key="5">
    <source>
        <dbReference type="Proteomes" id="UP000823882"/>
    </source>
</evidence>
<reference evidence="4" key="1">
    <citation type="journal article" date="2021" name="PeerJ">
        <title>Extensive microbial diversity within the chicken gut microbiome revealed by metagenomics and culture.</title>
        <authorList>
            <person name="Gilroy R."/>
            <person name="Ravi A."/>
            <person name="Getino M."/>
            <person name="Pursley I."/>
            <person name="Horton D.L."/>
            <person name="Alikhan N.F."/>
            <person name="Baker D."/>
            <person name="Gharbi K."/>
            <person name="Hall N."/>
            <person name="Watson M."/>
            <person name="Adriaenssens E.M."/>
            <person name="Foster-Nyarko E."/>
            <person name="Jarju S."/>
            <person name="Secka A."/>
            <person name="Antonio M."/>
            <person name="Oren A."/>
            <person name="Chaudhuri R.R."/>
            <person name="La Ragione R."/>
            <person name="Hildebrand F."/>
            <person name="Pallen M.J."/>
        </authorList>
    </citation>
    <scope>NUCLEOTIDE SEQUENCE</scope>
    <source>
        <strain evidence="4">CHK186-1790</strain>
    </source>
</reference>
<dbReference type="Pfam" id="PF01648">
    <property type="entry name" value="ACPS"/>
    <property type="match status" value="1"/>
</dbReference>
<dbReference type="Proteomes" id="UP000823882">
    <property type="component" value="Unassembled WGS sequence"/>
</dbReference>
<feature type="domain" description="4'-phosphopantetheinyl transferase" evidence="3">
    <location>
        <begin position="67"/>
        <end position="135"/>
    </location>
</feature>
<dbReference type="InterPro" id="IPR050559">
    <property type="entry name" value="P-Pant_transferase_sf"/>
</dbReference>
<comment type="caution">
    <text evidence="4">The sequence shown here is derived from an EMBL/GenBank/DDBJ whole genome shotgun (WGS) entry which is preliminary data.</text>
</comment>
<evidence type="ECO:0000313" key="4">
    <source>
        <dbReference type="EMBL" id="HJC40211.1"/>
    </source>
</evidence>
<reference evidence="4" key="2">
    <citation type="submission" date="2021-04" db="EMBL/GenBank/DDBJ databases">
        <authorList>
            <person name="Gilroy R."/>
        </authorList>
    </citation>
    <scope>NUCLEOTIDE SEQUENCE</scope>
    <source>
        <strain evidence="4">CHK186-1790</strain>
    </source>
</reference>
<dbReference type="SUPFAM" id="SSF56214">
    <property type="entry name" value="4'-phosphopantetheinyl transferase"/>
    <property type="match status" value="2"/>
</dbReference>
<dbReference type="GO" id="GO:0008897">
    <property type="term" value="F:holo-[acyl-carrier-protein] synthase activity"/>
    <property type="evidence" value="ECO:0007669"/>
    <property type="project" value="InterPro"/>
</dbReference>
<dbReference type="GO" id="GO:0005829">
    <property type="term" value="C:cytosol"/>
    <property type="evidence" value="ECO:0007669"/>
    <property type="project" value="TreeGrafter"/>
</dbReference>
<proteinExistence type="inferred from homology"/>
<evidence type="ECO:0000256" key="1">
    <source>
        <dbReference type="ARBA" id="ARBA00010990"/>
    </source>
</evidence>
<dbReference type="InterPro" id="IPR008278">
    <property type="entry name" value="4-PPantetheinyl_Trfase_dom"/>
</dbReference>
<dbReference type="GO" id="GO:0000287">
    <property type="term" value="F:magnesium ion binding"/>
    <property type="evidence" value="ECO:0007669"/>
    <property type="project" value="InterPro"/>
</dbReference>
<evidence type="ECO:0000259" key="3">
    <source>
        <dbReference type="Pfam" id="PF01648"/>
    </source>
</evidence>